<feature type="domain" description="LamG-like jellyroll fold" evidence="3">
    <location>
        <begin position="667"/>
        <end position="807"/>
    </location>
</feature>
<dbReference type="GO" id="GO:0006955">
    <property type="term" value="P:immune response"/>
    <property type="evidence" value="ECO:0007669"/>
    <property type="project" value="InterPro"/>
</dbReference>
<dbReference type="InterPro" id="IPR006558">
    <property type="entry name" value="LamG-like"/>
</dbReference>
<dbReference type="Proteomes" id="UP000553957">
    <property type="component" value="Unassembled WGS sequence"/>
</dbReference>
<keyword evidence="6" id="KW-1185">Reference proteome</keyword>
<evidence type="ECO:0000256" key="2">
    <source>
        <dbReference type="ARBA" id="ARBA00023157"/>
    </source>
</evidence>
<gene>
    <name evidence="4" type="ORF">HNR71_003576</name>
    <name evidence="5" type="ORF">HPO96_04320</name>
</gene>
<dbReference type="Pfam" id="PF13385">
    <property type="entry name" value="Laminin_G_3"/>
    <property type="match status" value="2"/>
</dbReference>
<dbReference type="PANTHER" id="PTHR46943:SF1">
    <property type="entry name" value="PENTRAXIN-RELATED PROTEIN PTX3"/>
    <property type="match status" value="1"/>
</dbReference>
<dbReference type="EMBL" id="JACHKF010000001">
    <property type="protein sequence ID" value="MBB6567939.1"/>
    <property type="molecule type" value="Genomic_DNA"/>
</dbReference>
<dbReference type="Proteomes" id="UP000534306">
    <property type="component" value="Unassembled WGS sequence"/>
</dbReference>
<evidence type="ECO:0000313" key="7">
    <source>
        <dbReference type="Proteomes" id="UP000553957"/>
    </source>
</evidence>
<evidence type="ECO:0000313" key="6">
    <source>
        <dbReference type="Proteomes" id="UP000534306"/>
    </source>
</evidence>
<dbReference type="Gene3D" id="2.60.120.200">
    <property type="match status" value="2"/>
</dbReference>
<dbReference type="SUPFAM" id="SSF49899">
    <property type="entry name" value="Concanavalin A-like lectins/glucanases"/>
    <property type="match status" value="2"/>
</dbReference>
<dbReference type="EMBL" id="JABJRC010000001">
    <property type="protein sequence ID" value="NOL39466.1"/>
    <property type="molecule type" value="Genomic_DNA"/>
</dbReference>
<evidence type="ECO:0000256" key="1">
    <source>
        <dbReference type="ARBA" id="ARBA00022729"/>
    </source>
</evidence>
<protein>
    <submittedName>
        <fullName evidence="5">LamG domain-containing protein</fullName>
    </submittedName>
</protein>
<evidence type="ECO:0000313" key="5">
    <source>
        <dbReference type="EMBL" id="NOL39466.1"/>
    </source>
</evidence>
<keyword evidence="1" id="KW-0732">Signal</keyword>
<dbReference type="InterPro" id="IPR042837">
    <property type="entry name" value="PTX3"/>
</dbReference>
<comment type="caution">
    <text evidence="5">The sequence shown here is derived from an EMBL/GenBank/DDBJ whole genome shotgun (WGS) entry which is preliminary data.</text>
</comment>
<dbReference type="InterPro" id="IPR013320">
    <property type="entry name" value="ConA-like_dom_sf"/>
</dbReference>
<name>A0A7Y4KXF8_9ACTN</name>
<keyword evidence="2" id="KW-1015">Disulfide bond</keyword>
<reference evidence="4 7" key="2">
    <citation type="submission" date="2020-08" db="EMBL/GenBank/DDBJ databases">
        <title>Sequencing the genomes of 1000 actinobacteria strains.</title>
        <authorList>
            <person name="Klenk H.-P."/>
        </authorList>
    </citation>
    <scope>NUCLEOTIDE SEQUENCE [LARGE SCALE GENOMIC DNA]</scope>
    <source>
        <strain evidence="4 7">DSM 15626</strain>
    </source>
</reference>
<sequence length="1282" mass="136556">MANPDGTFTETFHTEPIRVRRGSSWAPIDTTLERRADGAVAPRATSVPTVFSGGGKGPLVRLGAEGRELSYSWAKALPEPTLQGSTATYADVLPGVDLQLTAKKQGFAKVFVVHNATAAKQLATLKLGLASDGLALRDKKAGSFGAYDAAGKLVYASGLPLMWDSAAKRATGTSKLADGALTVTPSQELLTSSDTKYPVYLDPDTSGPLYGWAMVLSGHADDEYWNGDSDRIAKVGTCYDVHSECFGIGTARSYFRFDVRGLLGGQKIIKGASFNAFLDHVPDCSRQRHVRASSTAPVGTTTNWNNKPGLGTSLGDVLPPVCKDIWIGWQAAPAVNDAVNAHGGWATIALTSAEGDQYGWKKFGANPTLSVTYNTRPGVPTGLTVENQLCQGQEIFVNPAVSADQNPTRGPRLFATATEQDSELIRTRFEWRDRSRQTVLGGATTGLFASGTKFGAEVTPQHAADNSKLSFRVYTSDDKDTSAWSGFCDVTVDRTAPQQPPIVSSPTYKECTPDCAPSGGVGFTGGFAFKTGGDTDVAGFQYSLHGDFENRYAAVGSDGQAHVLVTPPDRGPQFLTVRAVDRARNVSQKAYVYEFFVGQGAAPIAKWRLDGEGTDTAVYDDAAGDRNGVRPAAPVSQWKGGRLGDSLWLDGSKSAFVETPSTVDTSKSFTVSAWVKLDQAGTVYRTAVSQNSGRISGFFLQYNPNTKKWNFMMPASDADAAARRIAESTGLAVPGRWTHLTGVFDDAAKQAKLYVDGVAGTTVSHPSPWHATGKTQLGRAQYQGVGVDNWLGALDDVQIYNRVLAQGEIDDLATKPANEELFWPLDESTGAQVNDVSGSYRLGTAATGVTRTAGTVGTGAVRLAGSGTGVTGPNAVLRTDTSFTVSARVKLDAVDDVTRTVLSQDGQQNSGFQLGYDGPKRRWFFSLSQADGSADVPVVVRDDSAPTAGSWTLLTGVYDHAAGQIRLYVDNRQVGGFVAAQAKWNSAGAFQLGSARQGGQVVNAFLGEIDDVHAWNGVRAEGQIKDDFATPTVGARHTAYSGQLSYFLDTNGFRMVTTGPVPASSHFQRSLGVPAAAGTENTKTIYACRNGATDYFLDPTCVGHTVLHSVGQFWATAPAGIETVPVYRCYIQMVAHFASNNENCDGVEGARMEFLLGYVQAYSALIRTNATNHPFDHISSTGRLAATQRAEGALGYLAVRQLPGTTAWMNCRDGADSFTSSSADCEGKTVVSLSGYGWTEAAPGRTEVFRCRASWGDLFDSRDPGCERQTLVRSLGFTAAYL</sequence>
<dbReference type="SMART" id="SM00560">
    <property type="entry name" value="LamGL"/>
    <property type="match status" value="2"/>
</dbReference>
<evidence type="ECO:0000259" key="3">
    <source>
        <dbReference type="SMART" id="SM00560"/>
    </source>
</evidence>
<dbReference type="PANTHER" id="PTHR46943">
    <property type="entry name" value="PENTRAXIN-RELATED PROTEIN PTX3"/>
    <property type="match status" value="1"/>
</dbReference>
<dbReference type="RefSeq" id="WP_171671169.1">
    <property type="nucleotide sequence ID" value="NZ_BAAAGT010000003.1"/>
</dbReference>
<organism evidence="5 6">
    <name type="scientific">Kribbella sandramycini</name>
    <dbReference type="NCBI Taxonomy" id="60450"/>
    <lineage>
        <taxon>Bacteria</taxon>
        <taxon>Bacillati</taxon>
        <taxon>Actinomycetota</taxon>
        <taxon>Actinomycetes</taxon>
        <taxon>Propionibacteriales</taxon>
        <taxon>Kribbellaceae</taxon>
        <taxon>Kribbella</taxon>
    </lineage>
</organism>
<feature type="domain" description="LamG-like jellyroll fold" evidence="3">
    <location>
        <begin position="881"/>
        <end position="1022"/>
    </location>
</feature>
<reference evidence="5 6" key="1">
    <citation type="submission" date="2020-05" db="EMBL/GenBank/DDBJ databases">
        <title>Genome sequence of Kribbella sandramycini ATCC 39419.</title>
        <authorList>
            <person name="Maclea K.S."/>
            <person name="Fair J.L."/>
        </authorList>
    </citation>
    <scope>NUCLEOTIDE SEQUENCE [LARGE SCALE GENOMIC DNA]</scope>
    <source>
        <strain evidence="5 6">ATCC 39419</strain>
    </source>
</reference>
<evidence type="ECO:0000313" key="4">
    <source>
        <dbReference type="EMBL" id="MBB6567939.1"/>
    </source>
</evidence>
<proteinExistence type="predicted"/>
<accession>A0A7Y4KXF8</accession>